<dbReference type="InterPro" id="IPR040612">
    <property type="entry name" value="ArsA_HSP20-like"/>
</dbReference>
<organism evidence="4 5">
    <name type="scientific">Nitrososphaera gargensis (strain Ga9.2)</name>
    <dbReference type="NCBI Taxonomy" id="1237085"/>
    <lineage>
        <taxon>Archaea</taxon>
        <taxon>Nitrososphaerota</taxon>
        <taxon>Nitrososphaeria</taxon>
        <taxon>Nitrososphaerales</taxon>
        <taxon>Nitrososphaeraceae</taxon>
        <taxon>Nitrososphaera</taxon>
    </lineage>
</organism>
<dbReference type="InterPro" id="IPR008978">
    <property type="entry name" value="HSP20-like_chaperone"/>
</dbReference>
<dbReference type="Proteomes" id="UP000008037">
    <property type="component" value="Chromosome"/>
</dbReference>
<dbReference type="AlphaFoldDB" id="K0IKT3"/>
<evidence type="ECO:0000313" key="4">
    <source>
        <dbReference type="EMBL" id="AFU59968.1"/>
    </source>
</evidence>
<keyword evidence="5" id="KW-1185">Reference proteome</keyword>
<name>K0IKT3_NITGG</name>
<dbReference type="STRING" id="1237085.Ngar_c30520"/>
<reference evidence="4 5" key="1">
    <citation type="journal article" date="2012" name="Environ. Microbiol.">
        <title>The genome of the ammonia-oxidizing Candidatus Nitrososphaera gargensis: insights into metabolic versatility and environmental adaptations.</title>
        <authorList>
            <person name="Spang A."/>
            <person name="Poehlein A."/>
            <person name="Offre P."/>
            <person name="Zumbragel S."/>
            <person name="Haider S."/>
            <person name="Rychlik N."/>
            <person name="Nowka B."/>
            <person name="Schmeisser C."/>
            <person name="Lebedeva E.V."/>
            <person name="Rattei T."/>
            <person name="Bohm C."/>
            <person name="Schmid M."/>
            <person name="Galushko A."/>
            <person name="Hatzenpichler R."/>
            <person name="Weinmaier T."/>
            <person name="Daniel R."/>
            <person name="Schleper C."/>
            <person name="Spieck E."/>
            <person name="Streit W."/>
            <person name="Wagner M."/>
        </authorList>
    </citation>
    <scope>NUCLEOTIDE SEQUENCE [LARGE SCALE GENOMIC DNA]</scope>
    <source>
        <strain evidence="5">Ga9.2</strain>
    </source>
</reference>
<feature type="domain" description="ArsA/GET3 Anion-transporting ATPase-like" evidence="2">
    <location>
        <begin position="11"/>
        <end position="311"/>
    </location>
</feature>
<dbReference type="Gene3D" id="3.40.50.300">
    <property type="entry name" value="P-loop containing nucleotide triphosphate hydrolases"/>
    <property type="match status" value="1"/>
</dbReference>
<dbReference type="EMBL" id="CP002408">
    <property type="protein sequence ID" value="AFU59968.1"/>
    <property type="molecule type" value="Genomic_DNA"/>
</dbReference>
<dbReference type="InParanoid" id="K0IKT3"/>
<dbReference type="SUPFAM" id="SSF52540">
    <property type="entry name" value="P-loop containing nucleoside triphosphate hydrolases"/>
    <property type="match status" value="1"/>
</dbReference>
<dbReference type="GO" id="GO:0005524">
    <property type="term" value="F:ATP binding"/>
    <property type="evidence" value="ECO:0007669"/>
    <property type="project" value="InterPro"/>
</dbReference>
<dbReference type="InterPro" id="IPR027417">
    <property type="entry name" value="P-loop_NTPase"/>
</dbReference>
<dbReference type="NCBIfam" id="TIGR00345">
    <property type="entry name" value="GET3_arsA_TRC40"/>
    <property type="match status" value="1"/>
</dbReference>
<evidence type="ECO:0000313" key="5">
    <source>
        <dbReference type="Proteomes" id="UP000008037"/>
    </source>
</evidence>
<dbReference type="PANTHER" id="PTHR10803">
    <property type="entry name" value="ARSENICAL PUMP-DRIVING ATPASE ARSENITE-TRANSLOCATING ATPASE"/>
    <property type="match status" value="1"/>
</dbReference>
<protein>
    <submittedName>
        <fullName evidence="4">Putative arsenite-activated ATPase ArsA</fullName>
    </submittedName>
</protein>
<proteinExistence type="inferred from homology"/>
<dbReference type="GO" id="GO:0016887">
    <property type="term" value="F:ATP hydrolysis activity"/>
    <property type="evidence" value="ECO:0007669"/>
    <property type="project" value="InterPro"/>
</dbReference>
<dbReference type="InterPro" id="IPR025723">
    <property type="entry name" value="ArsA/GET3_ATPase-like"/>
</dbReference>
<dbReference type="KEGG" id="nga:Ngar_c30520"/>
<accession>K0IKT3</accession>
<evidence type="ECO:0000259" key="3">
    <source>
        <dbReference type="Pfam" id="PF17886"/>
    </source>
</evidence>
<evidence type="ECO:0000259" key="2">
    <source>
        <dbReference type="Pfam" id="PF02374"/>
    </source>
</evidence>
<dbReference type="CDD" id="cd02035">
    <property type="entry name" value="ArsA"/>
    <property type="match status" value="1"/>
</dbReference>
<sequence>MACTLLFPSLRLIIYTGKGGTGKTVTSCATAINMAERGYRTIVISADPAHTLSDALMMQDISGSYDQKQVLPNLAALQIDPVTEMSKQYDPILSYMASIFSAKGIDETLAYEIAMLPGMTQLFSLLKIEEIERTKSFDAVVLDMPASGEALRYLYFPKLVGSIGRKLTGLAGLFSGFAKVFQPVAKIPAPSRDVIKSEMDFLDRLDELAKIIRDNDTASIRLVANPDTFSIENAKRALMSASLYGINVDMAVVNKIMAGSSDEYYAKWASYQRSKVEDAKANFYPLPVKEVQLYGTELRGVEMLRKHGEVLFGSDDPAKIFYRGKPYLFVNEGAAINMTVQVPFTEKDDFSIERYGDQLTITVRTPVGQVANIVPLPVATAGMKLAKAKLMNHELNVLFEKVT</sequence>
<evidence type="ECO:0000256" key="1">
    <source>
        <dbReference type="ARBA" id="ARBA00011040"/>
    </source>
</evidence>
<dbReference type="PANTHER" id="PTHR10803:SF3">
    <property type="entry name" value="ATPASE GET3"/>
    <property type="match status" value="1"/>
</dbReference>
<dbReference type="InterPro" id="IPR016300">
    <property type="entry name" value="ATPase_ArsA/GET3"/>
</dbReference>
<dbReference type="HOGENOM" id="CLU_040761_1_0_2"/>
<dbReference type="Pfam" id="PF17886">
    <property type="entry name" value="ArsA_HSP20"/>
    <property type="match status" value="1"/>
</dbReference>
<dbReference type="Gene3D" id="2.60.40.790">
    <property type="match status" value="1"/>
</dbReference>
<feature type="domain" description="ArsA HSP20-like" evidence="3">
    <location>
        <begin position="336"/>
        <end position="399"/>
    </location>
</feature>
<dbReference type="Pfam" id="PF02374">
    <property type="entry name" value="ArsA_ATPase"/>
    <property type="match status" value="1"/>
</dbReference>
<comment type="similarity">
    <text evidence="1">Belongs to the arsA ATPase family.</text>
</comment>
<gene>
    <name evidence="4" type="primary">arsA</name>
    <name evidence="4" type="ordered locus">Ngar_c30520</name>
</gene>